<reference evidence="4 5" key="1">
    <citation type="journal article" date="2009" name="Stand. Genomic Sci.">
        <title>Complete genome sequence of Catenulispora acidiphila type strain (ID 139908).</title>
        <authorList>
            <person name="Copeland A."/>
            <person name="Lapidus A."/>
            <person name="Glavina Del Rio T."/>
            <person name="Nolan M."/>
            <person name="Lucas S."/>
            <person name="Chen F."/>
            <person name="Tice H."/>
            <person name="Cheng J.F."/>
            <person name="Bruce D."/>
            <person name="Goodwin L."/>
            <person name="Pitluck S."/>
            <person name="Mikhailova N."/>
            <person name="Pati A."/>
            <person name="Ivanova N."/>
            <person name="Mavromatis K."/>
            <person name="Chen A."/>
            <person name="Palaniappan K."/>
            <person name="Chain P."/>
            <person name="Land M."/>
            <person name="Hauser L."/>
            <person name="Chang Y.J."/>
            <person name="Jeffries C.D."/>
            <person name="Chertkov O."/>
            <person name="Brettin T."/>
            <person name="Detter J.C."/>
            <person name="Han C."/>
            <person name="Ali Z."/>
            <person name="Tindall B.J."/>
            <person name="Goker M."/>
            <person name="Bristow J."/>
            <person name="Eisen J.A."/>
            <person name="Markowitz V."/>
            <person name="Hugenholtz P."/>
            <person name="Kyrpides N.C."/>
            <person name="Klenk H.P."/>
        </authorList>
    </citation>
    <scope>NUCLEOTIDE SEQUENCE [LARGE SCALE GENOMIC DNA]</scope>
    <source>
        <strain evidence="5">DSM 44928 / JCM 14897 / NBRC 102108 / NRRL B-24433 / ID139908</strain>
    </source>
</reference>
<dbReference type="InterPro" id="IPR051203">
    <property type="entry name" value="Polysaccharide_Synthase-Rel"/>
</dbReference>
<feature type="region of interest" description="Disordered" evidence="2">
    <location>
        <begin position="65"/>
        <end position="96"/>
    </location>
</feature>
<dbReference type="Proteomes" id="UP000000851">
    <property type="component" value="Chromosome"/>
</dbReference>
<dbReference type="EMBL" id="CP001700">
    <property type="protein sequence ID" value="ACU77279.1"/>
    <property type="molecule type" value="Genomic_DNA"/>
</dbReference>
<evidence type="ECO:0000256" key="1">
    <source>
        <dbReference type="ARBA" id="ARBA00007430"/>
    </source>
</evidence>
<dbReference type="InterPro" id="IPR003869">
    <property type="entry name" value="Polysac_CapD-like"/>
</dbReference>
<feature type="compositionally biased region" description="Low complexity" evidence="2">
    <location>
        <begin position="65"/>
        <end position="77"/>
    </location>
</feature>
<dbReference type="SUPFAM" id="SSF51735">
    <property type="entry name" value="NAD(P)-binding Rossmann-fold domains"/>
    <property type="match status" value="2"/>
</dbReference>
<dbReference type="KEGG" id="cai:Caci_8456"/>
<evidence type="ECO:0000313" key="5">
    <source>
        <dbReference type="Proteomes" id="UP000000851"/>
    </source>
</evidence>
<evidence type="ECO:0000256" key="2">
    <source>
        <dbReference type="SAM" id="MobiDB-lite"/>
    </source>
</evidence>
<dbReference type="RefSeq" id="WP_015797004.1">
    <property type="nucleotide sequence ID" value="NC_013131.1"/>
</dbReference>
<name>C7PX22_CATAD</name>
<dbReference type="Gene3D" id="3.40.50.720">
    <property type="entry name" value="NAD(P)-binding Rossmann-like Domain"/>
    <property type="match status" value="2"/>
</dbReference>
<feature type="domain" description="Polysaccharide biosynthesis protein CapD-like" evidence="3">
    <location>
        <begin position="190"/>
        <end position="446"/>
    </location>
</feature>
<dbReference type="InterPro" id="IPR036291">
    <property type="entry name" value="NAD(P)-bd_dom_sf"/>
</dbReference>
<dbReference type="eggNOG" id="COG1086">
    <property type="taxonomic scope" value="Bacteria"/>
</dbReference>
<keyword evidence="5" id="KW-1185">Reference proteome</keyword>
<dbReference type="PANTHER" id="PTHR43318:SF1">
    <property type="entry name" value="POLYSACCHARIDE BIOSYNTHESIS PROTEIN EPSC-RELATED"/>
    <property type="match status" value="1"/>
</dbReference>
<dbReference type="STRING" id="479433.Caci_8456"/>
<accession>C7PX22</accession>
<feature type="region of interest" description="Disordered" evidence="2">
    <location>
        <begin position="1"/>
        <end position="23"/>
    </location>
</feature>
<dbReference type="AlphaFoldDB" id="C7PX22"/>
<evidence type="ECO:0000259" key="3">
    <source>
        <dbReference type="Pfam" id="PF02719"/>
    </source>
</evidence>
<comment type="similarity">
    <text evidence="1">Belongs to the polysaccharide synthase family.</text>
</comment>
<proteinExistence type="inferred from homology"/>
<organism evidence="4 5">
    <name type="scientific">Catenulispora acidiphila (strain DSM 44928 / JCM 14897 / NBRC 102108 / NRRL B-24433 / ID139908)</name>
    <dbReference type="NCBI Taxonomy" id="479433"/>
    <lineage>
        <taxon>Bacteria</taxon>
        <taxon>Bacillati</taxon>
        <taxon>Actinomycetota</taxon>
        <taxon>Actinomycetes</taxon>
        <taxon>Catenulisporales</taxon>
        <taxon>Catenulisporaceae</taxon>
        <taxon>Catenulispora</taxon>
    </lineage>
</organism>
<dbReference type="Pfam" id="PF02719">
    <property type="entry name" value="Polysacc_synt_2"/>
    <property type="match status" value="1"/>
</dbReference>
<dbReference type="HOGENOM" id="CLU_013560_5_2_11"/>
<protein>
    <submittedName>
        <fullName evidence="4">Polysaccharide biosynthesis protein CapD</fullName>
    </submittedName>
</protein>
<dbReference type="OrthoDB" id="9804264at2"/>
<dbReference type="PANTHER" id="PTHR43318">
    <property type="entry name" value="UDP-N-ACETYLGLUCOSAMINE 4,6-DEHYDRATASE"/>
    <property type="match status" value="1"/>
</dbReference>
<gene>
    <name evidence="4" type="ordered locus">Caci_8456</name>
</gene>
<sequence>MTGQAESPWAGPEGSPTWTRRPAGLRTLIVGAGRAGRALARELGDSKTGGLHPIGFLDDASSDATSFDTASSNAANFDPANLDDDPSPAKHPPLPLLGTLADLPRLTTDHAVEAVVLAIPGLPPSRTRELAHAATAAGAVVRYLPWYAAALSREATAADLRPLDVRALIDAPEPPVVSPEAKEIITGKRVLVTGAASALGSELCRQLHAFNPASLFLLGTDEQVLRSLRADVWGEVLTTDLLDRDETDQTFRELRPEVVFHAEALRQAAVLERRPSHGVKANVLSTDNLVRAAARHGTERFVQLAADADPASMLGASQRVAEAVVLAAAHKAAKPGKKHRTEAVFTAVRIGDVLDARGSLLTTLADQIRAGGPVTVTHPDATRCFATVEEAVALTLEASRIAAGGEIFTLDLGEPTQITEVISRFTQQYHLPEVPIRFVGQRHGRKNPRPAERIPTSQPQIFTTPAAADPADYAHLPEQLDKLYKAAAKNRDPKVRQMLVKLAKQGAGRPG</sequence>
<evidence type="ECO:0000313" key="4">
    <source>
        <dbReference type="EMBL" id="ACU77279.1"/>
    </source>
</evidence>
<dbReference type="InParanoid" id="C7PX22"/>